<dbReference type="Pfam" id="PF25601">
    <property type="entry name" value="AAA_lid_14"/>
    <property type="match status" value="1"/>
</dbReference>
<dbReference type="FunFam" id="3.40.50.300:FF:000006">
    <property type="entry name" value="DNA-binding transcriptional regulator NtrC"/>
    <property type="match status" value="1"/>
</dbReference>
<evidence type="ECO:0000256" key="3">
    <source>
        <dbReference type="ARBA" id="ARBA00023015"/>
    </source>
</evidence>
<accession>A4G2F7</accession>
<dbReference type="InterPro" id="IPR009057">
    <property type="entry name" value="Homeodomain-like_sf"/>
</dbReference>
<dbReference type="Gene3D" id="1.10.8.60">
    <property type="match status" value="1"/>
</dbReference>
<evidence type="ECO:0000256" key="5">
    <source>
        <dbReference type="PROSITE-ProRule" id="PRU00169"/>
    </source>
</evidence>
<evidence type="ECO:0000259" key="7">
    <source>
        <dbReference type="PROSITE" id="PS50110"/>
    </source>
</evidence>
<dbReference type="InterPro" id="IPR025943">
    <property type="entry name" value="Sigma_54_int_dom_ATP-bd_2"/>
</dbReference>
<sequence length="454" mass="51101">MTSVLLVEDDAIMGESICDRFAIEKIDHEWVQSATAALSRMKQRKFDCLVSDIRLPDLSGEMMFERGKESGNLDYPAIFITGYGTQQQAERLLAKGAADYLVKPLDLESMIGKIRLLTAGSSPIITASKPTLGISREIQRLEEMVVKMGEQWTSVLVTGESGSGKEELARLLHRSAQAGNNPFIAVNCGALPEGMMEAELFGYERGAFTGAAKSHRGYFEQANNGTVFLDEIGELAPAAQVRLLRVLQEHTLTRLGSEKPIKVNFRLIAATHRDVREEVKAGRFREDLYYRINIIQLRVPPLRERLDDVAWLARLFLEQWNQAHPTSPRMLSEPTITFLCTLPWRGNIRELKHAIERACLLTAHPLLRPDDFEMQISEEKLGTFHPATEVPAMAQPHIIPLAEFNREQERRYLVQVLAHYSGQMAQTAAALGISRKTLWEKTRKLGIKGSEPER</sequence>
<dbReference type="Pfam" id="PF00072">
    <property type="entry name" value="Response_reg"/>
    <property type="match status" value="1"/>
</dbReference>
<dbReference type="InterPro" id="IPR011006">
    <property type="entry name" value="CheY-like_superfamily"/>
</dbReference>
<dbReference type="SUPFAM" id="SSF46689">
    <property type="entry name" value="Homeodomain-like"/>
    <property type="match status" value="1"/>
</dbReference>
<dbReference type="STRING" id="204773.HEAR0483"/>
<dbReference type="CDD" id="cd00009">
    <property type="entry name" value="AAA"/>
    <property type="match status" value="1"/>
</dbReference>
<dbReference type="PROSITE" id="PS00676">
    <property type="entry name" value="SIGMA54_INTERACT_2"/>
    <property type="match status" value="1"/>
</dbReference>
<protein>
    <submittedName>
        <fullName evidence="8">AoxR regulatory protein</fullName>
    </submittedName>
</protein>
<dbReference type="SUPFAM" id="SSF52172">
    <property type="entry name" value="CheY-like"/>
    <property type="match status" value="1"/>
</dbReference>
<dbReference type="GO" id="GO:0000160">
    <property type="term" value="P:phosphorelay signal transduction system"/>
    <property type="evidence" value="ECO:0007669"/>
    <property type="project" value="InterPro"/>
</dbReference>
<organism evidence="8 9">
    <name type="scientific">Herminiimonas arsenicoxydans</name>
    <dbReference type="NCBI Taxonomy" id="204773"/>
    <lineage>
        <taxon>Bacteria</taxon>
        <taxon>Pseudomonadati</taxon>
        <taxon>Pseudomonadota</taxon>
        <taxon>Betaproteobacteria</taxon>
        <taxon>Burkholderiales</taxon>
        <taxon>Oxalobacteraceae</taxon>
        <taxon>Herminiimonas</taxon>
    </lineage>
</organism>
<dbReference type="PRINTS" id="PR01590">
    <property type="entry name" value="HTHFIS"/>
</dbReference>
<dbReference type="HOGENOM" id="CLU_000445_0_0_4"/>
<dbReference type="SMART" id="SM00448">
    <property type="entry name" value="REC"/>
    <property type="match status" value="1"/>
</dbReference>
<dbReference type="SUPFAM" id="SSF52540">
    <property type="entry name" value="P-loop containing nucleoside triphosphate hydrolases"/>
    <property type="match status" value="1"/>
</dbReference>
<dbReference type="Gene3D" id="1.10.10.60">
    <property type="entry name" value="Homeodomain-like"/>
    <property type="match status" value="1"/>
</dbReference>
<evidence type="ECO:0000256" key="1">
    <source>
        <dbReference type="ARBA" id="ARBA00022741"/>
    </source>
</evidence>
<keyword evidence="9" id="KW-1185">Reference proteome</keyword>
<dbReference type="Pfam" id="PF02954">
    <property type="entry name" value="HTH_8"/>
    <property type="match status" value="1"/>
</dbReference>
<dbReference type="InterPro" id="IPR003593">
    <property type="entry name" value="AAA+_ATPase"/>
</dbReference>
<dbReference type="Gene3D" id="3.40.50.2300">
    <property type="match status" value="1"/>
</dbReference>
<dbReference type="GO" id="GO:0006355">
    <property type="term" value="P:regulation of DNA-templated transcription"/>
    <property type="evidence" value="ECO:0007669"/>
    <property type="project" value="InterPro"/>
</dbReference>
<feature type="modified residue" description="4-aspartylphosphate" evidence="5">
    <location>
        <position position="52"/>
    </location>
</feature>
<dbReference type="KEGG" id="har:HEAR0483"/>
<keyword evidence="2" id="KW-0067">ATP-binding</keyword>
<dbReference type="CDD" id="cd00156">
    <property type="entry name" value="REC"/>
    <property type="match status" value="1"/>
</dbReference>
<feature type="domain" description="Sigma-54 factor interaction" evidence="6">
    <location>
        <begin position="131"/>
        <end position="360"/>
    </location>
</feature>
<evidence type="ECO:0000259" key="6">
    <source>
        <dbReference type="PROSITE" id="PS50045"/>
    </source>
</evidence>
<evidence type="ECO:0000313" key="8">
    <source>
        <dbReference type="EMBL" id="CAL60694.1"/>
    </source>
</evidence>
<evidence type="ECO:0000256" key="2">
    <source>
        <dbReference type="ARBA" id="ARBA00022840"/>
    </source>
</evidence>
<gene>
    <name evidence="8" type="primary">aoxR</name>
    <name evidence="8" type="ordered locus">HEAR0483</name>
</gene>
<keyword evidence="5" id="KW-0597">Phosphoprotein</keyword>
<dbReference type="eggNOG" id="COG2204">
    <property type="taxonomic scope" value="Bacteria"/>
</dbReference>
<proteinExistence type="predicted"/>
<evidence type="ECO:0000313" key="9">
    <source>
        <dbReference type="Proteomes" id="UP000006697"/>
    </source>
</evidence>
<dbReference type="PROSITE" id="PS00675">
    <property type="entry name" value="SIGMA54_INTERACT_1"/>
    <property type="match status" value="1"/>
</dbReference>
<evidence type="ECO:0000256" key="4">
    <source>
        <dbReference type="ARBA" id="ARBA00023163"/>
    </source>
</evidence>
<dbReference type="InterPro" id="IPR002197">
    <property type="entry name" value="HTH_Fis"/>
</dbReference>
<dbReference type="EMBL" id="CU207211">
    <property type="protein sequence ID" value="CAL60694.1"/>
    <property type="molecule type" value="Genomic_DNA"/>
</dbReference>
<dbReference type="InterPro" id="IPR058031">
    <property type="entry name" value="AAA_lid_NorR"/>
</dbReference>
<dbReference type="InterPro" id="IPR025662">
    <property type="entry name" value="Sigma_54_int_dom_ATP-bd_1"/>
</dbReference>
<dbReference type="GO" id="GO:0005524">
    <property type="term" value="F:ATP binding"/>
    <property type="evidence" value="ECO:0007669"/>
    <property type="project" value="UniProtKB-KW"/>
</dbReference>
<dbReference type="Proteomes" id="UP000006697">
    <property type="component" value="Chromosome"/>
</dbReference>
<dbReference type="InterPro" id="IPR027417">
    <property type="entry name" value="P-loop_NTPase"/>
</dbReference>
<keyword evidence="1" id="KW-0547">Nucleotide-binding</keyword>
<dbReference type="Pfam" id="PF00158">
    <property type="entry name" value="Sigma54_activat"/>
    <property type="match status" value="1"/>
</dbReference>
<dbReference type="InterPro" id="IPR002078">
    <property type="entry name" value="Sigma_54_int"/>
</dbReference>
<dbReference type="SMART" id="SM00382">
    <property type="entry name" value="AAA"/>
    <property type="match status" value="1"/>
</dbReference>
<name>A4G2F7_HERAR</name>
<feature type="domain" description="Response regulatory" evidence="7">
    <location>
        <begin position="3"/>
        <end position="118"/>
    </location>
</feature>
<dbReference type="GO" id="GO:0043565">
    <property type="term" value="F:sequence-specific DNA binding"/>
    <property type="evidence" value="ECO:0007669"/>
    <property type="project" value="InterPro"/>
</dbReference>
<dbReference type="PROSITE" id="PS50045">
    <property type="entry name" value="SIGMA54_INTERACT_4"/>
    <property type="match status" value="1"/>
</dbReference>
<keyword evidence="4" id="KW-0804">Transcription</keyword>
<dbReference type="AlphaFoldDB" id="A4G2F7"/>
<dbReference type="InterPro" id="IPR001789">
    <property type="entry name" value="Sig_transdc_resp-reg_receiver"/>
</dbReference>
<dbReference type="Gene3D" id="3.40.50.300">
    <property type="entry name" value="P-loop containing nucleotide triphosphate hydrolases"/>
    <property type="match status" value="1"/>
</dbReference>
<dbReference type="PANTHER" id="PTHR32071">
    <property type="entry name" value="TRANSCRIPTIONAL REGULATORY PROTEIN"/>
    <property type="match status" value="1"/>
</dbReference>
<keyword evidence="3" id="KW-0805">Transcription regulation</keyword>
<reference evidence="8 9" key="1">
    <citation type="journal article" date="2007" name="PLoS Genet.">
        <title>A tale of two oxidation states: bacterial colonization of arsenic-rich environments.</title>
        <authorList>
            <person name="Muller D."/>
            <person name="Medigue C."/>
            <person name="Koechler S."/>
            <person name="Barbe V."/>
            <person name="Barakat M."/>
            <person name="Talla E."/>
            <person name="Bonnefoy V."/>
            <person name="Krin E."/>
            <person name="Arsene-Ploetze F."/>
            <person name="Carapito C."/>
            <person name="Chandler M."/>
            <person name="Cournoyer B."/>
            <person name="Cruveiller S."/>
            <person name="Dossat C."/>
            <person name="Duval S."/>
            <person name="Heymann M."/>
            <person name="Leize E."/>
            <person name="Lieutaud A."/>
            <person name="Lievremont D."/>
            <person name="Makita Y."/>
            <person name="Mangenot S."/>
            <person name="Nitschke W."/>
            <person name="Ortet P."/>
            <person name="Perdrial N."/>
            <person name="Schoepp B."/>
            <person name="Siguier N."/>
            <person name="Simeonova D.D."/>
            <person name="Rouy Z."/>
            <person name="Segurens B."/>
            <person name="Turlin E."/>
            <person name="Vallenet D."/>
            <person name="Van Dorsselaer A."/>
            <person name="Weiss S."/>
            <person name="Weissenbach J."/>
            <person name="Lett M.C."/>
            <person name="Danchin A."/>
            <person name="Bertin P.N."/>
        </authorList>
    </citation>
    <scope>NUCLEOTIDE SEQUENCE [LARGE SCALE GENOMIC DNA]</scope>
    <source>
        <strain evidence="9">ULPAs1</strain>
    </source>
</reference>
<dbReference type="PROSITE" id="PS50110">
    <property type="entry name" value="RESPONSE_REGULATORY"/>
    <property type="match status" value="1"/>
</dbReference>